<comment type="caution">
    <text evidence="1">The sequence shown here is derived from an EMBL/GenBank/DDBJ whole genome shotgun (WGS) entry which is preliminary data.</text>
</comment>
<proteinExistence type="predicted"/>
<feature type="non-terminal residue" evidence="1">
    <location>
        <position position="14"/>
    </location>
</feature>
<evidence type="ECO:0000313" key="2">
    <source>
        <dbReference type="Proteomes" id="UP000708208"/>
    </source>
</evidence>
<name>A0A8J2L3N5_9HEXA</name>
<dbReference type="Proteomes" id="UP000708208">
    <property type="component" value="Unassembled WGS sequence"/>
</dbReference>
<protein>
    <submittedName>
        <fullName evidence="1">Uncharacterized protein</fullName>
    </submittedName>
</protein>
<evidence type="ECO:0000313" key="1">
    <source>
        <dbReference type="EMBL" id="CAG7828182.1"/>
    </source>
</evidence>
<keyword evidence="2" id="KW-1185">Reference proteome</keyword>
<reference evidence="1" key="1">
    <citation type="submission" date="2021-06" db="EMBL/GenBank/DDBJ databases">
        <authorList>
            <person name="Hodson N. C."/>
            <person name="Mongue J. A."/>
            <person name="Jaron S. K."/>
        </authorList>
    </citation>
    <scope>NUCLEOTIDE SEQUENCE</scope>
</reference>
<gene>
    <name evidence="1" type="ORF">AFUS01_LOCUS38127</name>
</gene>
<dbReference type="EMBL" id="CAJVCH010546424">
    <property type="protein sequence ID" value="CAG7828182.1"/>
    <property type="molecule type" value="Genomic_DNA"/>
</dbReference>
<sequence>STDVVRIEERKVEG</sequence>
<organism evidence="1 2">
    <name type="scientific">Allacma fusca</name>
    <dbReference type="NCBI Taxonomy" id="39272"/>
    <lineage>
        <taxon>Eukaryota</taxon>
        <taxon>Metazoa</taxon>
        <taxon>Ecdysozoa</taxon>
        <taxon>Arthropoda</taxon>
        <taxon>Hexapoda</taxon>
        <taxon>Collembola</taxon>
        <taxon>Symphypleona</taxon>
        <taxon>Sminthuridae</taxon>
        <taxon>Allacma</taxon>
    </lineage>
</organism>
<accession>A0A8J2L3N5</accession>